<accession>D9WII7</accession>
<organism evidence="1 2">
    <name type="scientific">Streptomyces himastatinicus ATCC 53653</name>
    <dbReference type="NCBI Taxonomy" id="457427"/>
    <lineage>
        <taxon>Bacteria</taxon>
        <taxon>Bacillati</taxon>
        <taxon>Actinomycetota</taxon>
        <taxon>Actinomycetes</taxon>
        <taxon>Kitasatosporales</taxon>
        <taxon>Streptomycetaceae</taxon>
        <taxon>Streptomyces</taxon>
        <taxon>Streptomyces violaceusniger group</taxon>
    </lineage>
</organism>
<dbReference type="Proteomes" id="UP000003963">
    <property type="component" value="Unassembled WGS sequence"/>
</dbReference>
<dbReference type="HOGENOM" id="CLU_169016_0_0_11"/>
<dbReference type="STRING" id="457427.SSOG_05259"/>
<keyword evidence="2" id="KW-1185">Reference proteome</keyword>
<name>D9WII7_9ACTN</name>
<evidence type="ECO:0000313" key="2">
    <source>
        <dbReference type="Proteomes" id="UP000003963"/>
    </source>
</evidence>
<protein>
    <submittedName>
        <fullName evidence="1">Uncharacterized protein</fullName>
    </submittedName>
</protein>
<reference evidence="1 2" key="1">
    <citation type="submission" date="2009-02" db="EMBL/GenBank/DDBJ databases">
        <title>Annotation of Streptomyces hygroscopicus strain ATCC 53653.</title>
        <authorList>
            <consortium name="The Broad Institute Genome Sequencing Platform"/>
            <consortium name="Broad Institute Microbial Sequencing Center"/>
            <person name="Fischbach M."/>
            <person name="Godfrey P."/>
            <person name="Ward D."/>
            <person name="Young S."/>
            <person name="Zeng Q."/>
            <person name="Koehrsen M."/>
            <person name="Alvarado L."/>
            <person name="Berlin A.M."/>
            <person name="Bochicchio J."/>
            <person name="Borenstein D."/>
            <person name="Chapman S.B."/>
            <person name="Chen Z."/>
            <person name="Engels R."/>
            <person name="Freedman E."/>
            <person name="Gellesch M."/>
            <person name="Goldberg J."/>
            <person name="Griggs A."/>
            <person name="Gujja S."/>
            <person name="Heilman E.R."/>
            <person name="Heiman D.I."/>
            <person name="Hepburn T.A."/>
            <person name="Howarth C."/>
            <person name="Jen D."/>
            <person name="Larson L."/>
            <person name="Lewis B."/>
            <person name="Mehta T."/>
            <person name="Park D."/>
            <person name="Pearson M."/>
            <person name="Richards J."/>
            <person name="Roberts A."/>
            <person name="Saif S."/>
            <person name="Shea T.D."/>
            <person name="Shenoy N."/>
            <person name="Sisk P."/>
            <person name="Stolte C."/>
            <person name="Sykes S.N."/>
            <person name="Thomson T."/>
            <person name="Walk T."/>
            <person name="White J."/>
            <person name="Yandava C."/>
            <person name="Straight P."/>
            <person name="Clardy J."/>
            <person name="Hung D."/>
            <person name="Kolter R."/>
            <person name="Mekalanos J."/>
            <person name="Walker S."/>
            <person name="Walsh C.T."/>
            <person name="Wieland-Brown L.C."/>
            <person name="Haas B."/>
            <person name="Nusbaum C."/>
            <person name="Birren B."/>
        </authorList>
    </citation>
    <scope>NUCLEOTIDE SEQUENCE [LARGE SCALE GENOMIC DNA]</scope>
    <source>
        <strain evidence="1 2">ATCC 53653</strain>
    </source>
</reference>
<gene>
    <name evidence="1" type="ORF">SSOG_05259</name>
</gene>
<sequence>MTGKAGSVPLPPCPLPWHRRMPEGAARHISEAHMETPESFDKELCDLVTDFAPRLFAVVQEYDVEPGLRDGAIAAWGLVFDDGAVRVTSVDGTRQLSLKSPERATWYFGRRTDDSIHATRLVWLPPSRAATFDRAEPS</sequence>
<evidence type="ECO:0000313" key="1">
    <source>
        <dbReference type="EMBL" id="EFL25545.1"/>
    </source>
</evidence>
<dbReference type="AlphaFoldDB" id="D9WII7"/>
<dbReference type="EMBL" id="GG657754">
    <property type="protein sequence ID" value="EFL25545.1"/>
    <property type="molecule type" value="Genomic_DNA"/>
</dbReference>
<proteinExistence type="predicted"/>